<reference evidence="10 11" key="2">
    <citation type="journal article" date="2015" name="Genome Announc.">
        <title>Complete Genome Sequences of Evolved Arsenate-Resistant Metallosphaera sedula Strains.</title>
        <authorList>
            <person name="Ai C."/>
            <person name="McCarthy S."/>
            <person name="Schackwitz W."/>
            <person name="Martin J."/>
            <person name="Lipzen A."/>
            <person name="Blum P."/>
        </authorList>
    </citation>
    <scope>NUCLEOTIDE SEQUENCE [LARGE SCALE GENOMIC DNA]</scope>
    <source>
        <strain evidence="5 11">ARS120-1</strain>
        <strain evidence="6 10">ARS120-2</strain>
        <strain evidence="3 13">ARS50-1</strain>
        <strain evidence="4 12">ARS50-2</strain>
    </source>
</reference>
<evidence type="ECO:0000313" key="10">
    <source>
        <dbReference type="Proteomes" id="UP000061362"/>
    </source>
</evidence>
<feature type="transmembrane region" description="Helical" evidence="1">
    <location>
        <begin position="131"/>
        <end position="149"/>
    </location>
</feature>
<feature type="transmembrane region" description="Helical" evidence="1">
    <location>
        <begin position="53"/>
        <end position="79"/>
    </location>
</feature>
<dbReference type="PATRIC" id="fig|43687.5.peg.2226"/>
<feature type="transmembrane region" description="Helical" evidence="1">
    <location>
        <begin position="91"/>
        <end position="111"/>
    </location>
</feature>
<proteinExistence type="predicted"/>
<dbReference type="OrthoDB" id="43595at2157"/>
<evidence type="ECO:0000313" key="9">
    <source>
        <dbReference type="Proteomes" id="UP000056255"/>
    </source>
</evidence>
<name>A0A088E933_9CREN</name>
<evidence type="ECO:0000313" key="12">
    <source>
        <dbReference type="Proteomes" id="UP000062475"/>
    </source>
</evidence>
<dbReference type="EMBL" id="CP012172">
    <property type="protein sequence ID" value="AKV75007.1"/>
    <property type="molecule type" value="Genomic_DNA"/>
</dbReference>
<evidence type="ECO:0000313" key="8">
    <source>
        <dbReference type="Proteomes" id="UP000029084"/>
    </source>
</evidence>
<organism evidence="2 8">
    <name type="scientific">Metallosphaera sedula</name>
    <dbReference type="NCBI Taxonomy" id="43687"/>
    <lineage>
        <taxon>Archaea</taxon>
        <taxon>Thermoproteota</taxon>
        <taxon>Thermoprotei</taxon>
        <taxon>Sulfolobales</taxon>
        <taxon>Sulfolobaceae</taxon>
        <taxon>Metallosphaera</taxon>
    </lineage>
</organism>
<reference evidence="2 8" key="1">
    <citation type="journal article" date="2014" name="J. Bacteriol.">
        <title>Role of an Archaeal PitA Transporter in the Copper and Arsenic Resistance of Metallosphaera sedula, an Extreme Thermoacidophile.</title>
        <authorList>
            <person name="McCarthy S."/>
            <person name="Ai C."/>
            <person name="Wheaton G."/>
            <person name="Tevatia R."/>
            <person name="Eckrich V."/>
            <person name="Kelly R."/>
            <person name="Blum P."/>
        </authorList>
    </citation>
    <scope>NUCLEOTIDE SEQUENCE [LARGE SCALE GENOMIC DNA]</scope>
    <source>
        <strain evidence="2 8">CuR1</strain>
    </source>
</reference>
<dbReference type="EMBL" id="CP008822">
    <property type="protein sequence ID" value="AIM28192.1"/>
    <property type="molecule type" value="Genomic_DNA"/>
</dbReference>
<dbReference type="Proteomes" id="UP000062475">
    <property type="component" value="Chromosome"/>
</dbReference>
<reference evidence="7 9" key="3">
    <citation type="submission" date="2015-07" db="EMBL/GenBank/DDBJ databases">
        <title>Physiological, transcriptional responses and genome re-sequencing of acid resistant extremely thermoacidophilic Metallosphaera sedula SARC-M1.</title>
        <authorList>
            <person name="Ai C."/>
            <person name="McCarthy S."/>
            <person name="Eckrich V."/>
            <person name="Rudrappa D."/>
            <person name="Qiu G."/>
            <person name="Blum P."/>
        </authorList>
    </citation>
    <scope>NUCLEOTIDE SEQUENCE [LARGE SCALE GENOMIC DNA]</scope>
    <source>
        <strain evidence="7 9">SARC-M1</strain>
    </source>
</reference>
<evidence type="ECO:0000313" key="3">
    <source>
        <dbReference type="EMBL" id="AKV75007.1"/>
    </source>
</evidence>
<dbReference type="EMBL" id="CP012176">
    <property type="protein sequence ID" value="AKV83971.1"/>
    <property type="molecule type" value="Genomic_DNA"/>
</dbReference>
<keyword evidence="1" id="KW-0812">Transmembrane</keyword>
<evidence type="ECO:0000256" key="1">
    <source>
        <dbReference type="SAM" id="Phobius"/>
    </source>
</evidence>
<dbReference type="RefSeq" id="WP_012021996.1">
    <property type="nucleotide sequence ID" value="NZ_AP019770.1"/>
</dbReference>
<evidence type="ECO:0000313" key="7">
    <source>
        <dbReference type="EMBL" id="AKV83971.1"/>
    </source>
</evidence>
<evidence type="ECO:0000313" key="13">
    <source>
        <dbReference type="Proteomes" id="UP000068832"/>
    </source>
</evidence>
<dbReference type="GeneID" id="91756603"/>
<feature type="transmembrane region" description="Helical" evidence="1">
    <location>
        <begin position="14"/>
        <end position="33"/>
    </location>
</feature>
<dbReference type="AlphaFoldDB" id="A0A088E933"/>
<keyword evidence="1" id="KW-1133">Transmembrane helix</keyword>
<dbReference type="OMA" id="ILFWGSK"/>
<dbReference type="EMBL" id="CP012175">
    <property type="protein sequence ID" value="AKV81740.1"/>
    <property type="molecule type" value="Genomic_DNA"/>
</dbReference>
<accession>A0A088E933</accession>
<dbReference type="Proteomes" id="UP000029084">
    <property type="component" value="Chromosome"/>
</dbReference>
<dbReference type="Proteomes" id="UP000061362">
    <property type="component" value="Chromosome"/>
</dbReference>
<dbReference type="Proteomes" id="UP000062398">
    <property type="component" value="Chromosome"/>
</dbReference>
<protein>
    <submittedName>
        <fullName evidence="2">Uncharacterized protein</fullName>
    </submittedName>
</protein>
<evidence type="ECO:0000313" key="2">
    <source>
        <dbReference type="EMBL" id="AIM28192.1"/>
    </source>
</evidence>
<dbReference type="Proteomes" id="UP000068832">
    <property type="component" value="Chromosome"/>
</dbReference>
<dbReference type="EMBL" id="CP012173">
    <property type="protein sequence ID" value="AKV77245.1"/>
    <property type="molecule type" value="Genomic_DNA"/>
</dbReference>
<gene>
    <name evidence="2" type="ORF">HA72_2069</name>
    <name evidence="3" type="ORF">MsedA_2119</name>
    <name evidence="4" type="ORF">MsedB_2121</name>
    <name evidence="5" type="ORF">MsedC_2119</name>
    <name evidence="6" type="ORF">MsedD_2120</name>
    <name evidence="7" type="ORF">MsedE_2121</name>
</gene>
<dbReference type="Proteomes" id="UP000056255">
    <property type="component" value="Chromosome"/>
</dbReference>
<sequence>MTSEPGKEINAKTYILYSIGGAIALILITFPFGGVAPLDEPKVYASDGAYYNLGVPVGISFIAFINLLIFIVSSILFWGSKGLFKNLIIDSSALSFVFLNYFNYYVLWLVWHPQITVLPFLFLIKYNGASAIQVDFGQMVLIAYIYRIIKRARRPRPLSGLESVKPVDESPQPGGVQ</sequence>
<keyword evidence="1" id="KW-0472">Membrane</keyword>
<evidence type="ECO:0000313" key="11">
    <source>
        <dbReference type="Proteomes" id="UP000062398"/>
    </source>
</evidence>
<evidence type="ECO:0000313" key="4">
    <source>
        <dbReference type="EMBL" id="AKV77245.1"/>
    </source>
</evidence>
<evidence type="ECO:0000313" key="6">
    <source>
        <dbReference type="EMBL" id="AKV81740.1"/>
    </source>
</evidence>
<dbReference type="EMBL" id="CP012174">
    <property type="protein sequence ID" value="AKV79495.1"/>
    <property type="molecule type" value="Genomic_DNA"/>
</dbReference>
<evidence type="ECO:0000313" key="5">
    <source>
        <dbReference type="EMBL" id="AKV79495.1"/>
    </source>
</evidence>